<proteinExistence type="predicted"/>
<dbReference type="GO" id="GO:0046872">
    <property type="term" value="F:metal ion binding"/>
    <property type="evidence" value="ECO:0007669"/>
    <property type="project" value="UniProtKB-KW"/>
</dbReference>
<feature type="compositionally biased region" description="Polar residues" evidence="4">
    <location>
        <begin position="184"/>
        <end position="203"/>
    </location>
</feature>
<sequence length="331" mass="35385">MRREPQKDGEKEKASRLRMEREKSPMVPSFEELGEKLRRAGLEDPHPSTAMKAPVTDNIKLPSNPVSSPRETTRPLATSSPYQRSVKPLPIPPAFSNPPSTTSIPSTATPRPTHSRAWSMNPTSTPNPASATPLASPAITSATSRPSHTRARSLNSTPKTTTPIASQPYASTTTPPAWARPNPAVSSSSPWSKALQSEPQASQIEAPPPSSPTRPTPLLPTVPRRHLHVSLKPFDTKPIPSSLASPIKGLNSPKKGGPVAEEMCPACSKPLGYGEFIQLPKTGEVLHRGCFVCGGCGEQLDAGRHTEAEGKVWHSQVSRDDGVVSARGLES</sequence>
<feature type="compositionally biased region" description="Low complexity" evidence="4">
    <location>
        <begin position="122"/>
        <end position="144"/>
    </location>
</feature>
<keyword evidence="2 3" id="KW-0862">Zinc</keyword>
<gene>
    <name evidence="6" type="ORF">BCR35DRAFT_137227</name>
</gene>
<evidence type="ECO:0000256" key="4">
    <source>
        <dbReference type="SAM" id="MobiDB-lite"/>
    </source>
</evidence>
<evidence type="ECO:0000259" key="5">
    <source>
        <dbReference type="PROSITE" id="PS50023"/>
    </source>
</evidence>
<feature type="region of interest" description="Disordered" evidence="4">
    <location>
        <begin position="240"/>
        <end position="259"/>
    </location>
</feature>
<feature type="compositionally biased region" description="Low complexity" evidence="4">
    <location>
        <begin position="97"/>
        <end position="112"/>
    </location>
</feature>
<feature type="region of interest" description="Disordered" evidence="4">
    <location>
        <begin position="1"/>
        <end position="223"/>
    </location>
</feature>
<organism evidence="6 7">
    <name type="scientific">Leucosporidium creatinivorum</name>
    <dbReference type="NCBI Taxonomy" id="106004"/>
    <lineage>
        <taxon>Eukaryota</taxon>
        <taxon>Fungi</taxon>
        <taxon>Dikarya</taxon>
        <taxon>Basidiomycota</taxon>
        <taxon>Pucciniomycotina</taxon>
        <taxon>Microbotryomycetes</taxon>
        <taxon>Leucosporidiales</taxon>
        <taxon>Leucosporidium</taxon>
    </lineage>
</organism>
<dbReference type="AlphaFoldDB" id="A0A1Y2G0Y7"/>
<dbReference type="InterPro" id="IPR001781">
    <property type="entry name" value="Znf_LIM"/>
</dbReference>
<dbReference type="EMBL" id="MCGR01000004">
    <property type="protein sequence ID" value="ORY90291.1"/>
    <property type="molecule type" value="Genomic_DNA"/>
</dbReference>
<feature type="domain" description="LIM zinc-binding" evidence="5">
    <location>
        <begin position="262"/>
        <end position="325"/>
    </location>
</feature>
<feature type="compositionally biased region" description="Polar residues" evidence="4">
    <location>
        <begin position="64"/>
        <end position="83"/>
    </location>
</feature>
<feature type="compositionally biased region" description="Basic and acidic residues" evidence="4">
    <location>
        <begin position="1"/>
        <end position="24"/>
    </location>
</feature>
<evidence type="ECO:0000313" key="7">
    <source>
        <dbReference type="Proteomes" id="UP000193467"/>
    </source>
</evidence>
<dbReference type="Gene3D" id="2.10.110.10">
    <property type="entry name" value="Cysteine Rich Protein"/>
    <property type="match status" value="1"/>
</dbReference>
<dbReference type="Proteomes" id="UP000193467">
    <property type="component" value="Unassembled WGS sequence"/>
</dbReference>
<evidence type="ECO:0000256" key="2">
    <source>
        <dbReference type="ARBA" id="ARBA00022833"/>
    </source>
</evidence>
<protein>
    <recommendedName>
        <fullName evidence="5">LIM zinc-binding domain-containing protein</fullName>
    </recommendedName>
</protein>
<dbReference type="OrthoDB" id="1112565at2759"/>
<dbReference type="InParanoid" id="A0A1Y2G0Y7"/>
<dbReference type="PROSITE" id="PS50023">
    <property type="entry name" value="LIM_DOMAIN_2"/>
    <property type="match status" value="1"/>
</dbReference>
<dbReference type="GO" id="GO:0030695">
    <property type="term" value="F:GTPase regulator activity"/>
    <property type="evidence" value="ECO:0007669"/>
    <property type="project" value="UniProtKB-ARBA"/>
</dbReference>
<dbReference type="STRING" id="106004.A0A1Y2G0Y7"/>
<comment type="caution">
    <text evidence="6">The sequence shown here is derived from an EMBL/GenBank/DDBJ whole genome shotgun (WGS) entry which is preliminary data.</text>
</comment>
<keyword evidence="3" id="KW-0440">LIM domain</keyword>
<keyword evidence="7" id="KW-1185">Reference proteome</keyword>
<evidence type="ECO:0000256" key="3">
    <source>
        <dbReference type="PROSITE-ProRule" id="PRU00125"/>
    </source>
</evidence>
<reference evidence="6 7" key="1">
    <citation type="submission" date="2016-07" db="EMBL/GenBank/DDBJ databases">
        <title>Pervasive Adenine N6-methylation of Active Genes in Fungi.</title>
        <authorList>
            <consortium name="DOE Joint Genome Institute"/>
            <person name="Mondo S.J."/>
            <person name="Dannebaum R.O."/>
            <person name="Kuo R.C."/>
            <person name="Labutti K."/>
            <person name="Haridas S."/>
            <person name="Kuo A."/>
            <person name="Salamov A."/>
            <person name="Ahrendt S.R."/>
            <person name="Lipzen A."/>
            <person name="Sullivan W."/>
            <person name="Andreopoulos W.B."/>
            <person name="Clum A."/>
            <person name="Lindquist E."/>
            <person name="Daum C."/>
            <person name="Ramamoorthy G.K."/>
            <person name="Gryganskyi A."/>
            <person name="Culley D."/>
            <person name="Magnuson J.K."/>
            <person name="James T.Y."/>
            <person name="O'Malley M.A."/>
            <person name="Stajich J.E."/>
            <person name="Spatafora J.W."/>
            <person name="Visel A."/>
            <person name="Grigoriev I.V."/>
        </authorList>
    </citation>
    <scope>NUCLEOTIDE SEQUENCE [LARGE SCALE GENOMIC DNA]</scope>
    <source>
        <strain evidence="6 7">62-1032</strain>
    </source>
</reference>
<feature type="compositionally biased region" description="Polar residues" evidence="4">
    <location>
        <begin position="152"/>
        <end position="175"/>
    </location>
</feature>
<accession>A0A1Y2G0Y7</accession>
<feature type="compositionally biased region" description="Pro residues" evidence="4">
    <location>
        <begin position="206"/>
        <end position="220"/>
    </location>
</feature>
<feature type="compositionally biased region" description="Basic and acidic residues" evidence="4">
    <location>
        <begin position="33"/>
        <end position="46"/>
    </location>
</feature>
<name>A0A1Y2G0Y7_9BASI</name>
<evidence type="ECO:0000256" key="1">
    <source>
        <dbReference type="ARBA" id="ARBA00022723"/>
    </source>
</evidence>
<keyword evidence="1 3" id="KW-0479">Metal-binding</keyword>
<evidence type="ECO:0000313" key="6">
    <source>
        <dbReference type="EMBL" id="ORY90291.1"/>
    </source>
</evidence>